<feature type="region of interest" description="Disordered" evidence="1">
    <location>
        <begin position="1"/>
        <end position="21"/>
    </location>
</feature>
<dbReference type="InterPro" id="IPR000683">
    <property type="entry name" value="Gfo/Idh/MocA-like_OxRdtase_N"/>
</dbReference>
<evidence type="ECO:0000313" key="5">
    <source>
        <dbReference type="Proteomes" id="UP000533080"/>
    </source>
</evidence>
<dbReference type="SUPFAM" id="SSF51735">
    <property type="entry name" value="NAD(P)-binding Rossmann-fold domains"/>
    <property type="match status" value="1"/>
</dbReference>
<dbReference type="EMBL" id="JABFNT010000047">
    <property type="protein sequence ID" value="NOJ79937.1"/>
    <property type="molecule type" value="Genomic_DNA"/>
</dbReference>
<dbReference type="Pfam" id="PF22725">
    <property type="entry name" value="GFO_IDH_MocA_C3"/>
    <property type="match status" value="1"/>
</dbReference>
<protein>
    <submittedName>
        <fullName evidence="4">Gfo/Idh/MocA family oxidoreductase</fullName>
    </submittedName>
</protein>
<dbReference type="PRINTS" id="PR01775">
    <property type="entry name" value="GLFROXRDTASE"/>
</dbReference>
<reference evidence="4 5" key="1">
    <citation type="submission" date="2020-05" db="EMBL/GenBank/DDBJ databases">
        <authorList>
            <person name="Whitworth D."/>
        </authorList>
    </citation>
    <scope>NUCLEOTIDE SEQUENCE [LARGE SCALE GENOMIC DNA]</scope>
    <source>
        <strain evidence="4 5">AM005</strain>
    </source>
</reference>
<proteinExistence type="predicted"/>
<evidence type="ECO:0000313" key="4">
    <source>
        <dbReference type="EMBL" id="NOJ79937.1"/>
    </source>
</evidence>
<evidence type="ECO:0000256" key="1">
    <source>
        <dbReference type="SAM" id="MobiDB-lite"/>
    </source>
</evidence>
<dbReference type="InterPro" id="IPR008354">
    <property type="entry name" value="Glc-Fru_OxRdtase_bac"/>
</dbReference>
<dbReference type="Proteomes" id="UP000533080">
    <property type="component" value="Unassembled WGS sequence"/>
</dbReference>
<dbReference type="GO" id="GO:0000166">
    <property type="term" value="F:nucleotide binding"/>
    <property type="evidence" value="ECO:0007669"/>
    <property type="project" value="InterPro"/>
</dbReference>
<dbReference type="InterPro" id="IPR051450">
    <property type="entry name" value="Gfo/Idh/MocA_Oxidoreductases"/>
</dbReference>
<evidence type="ECO:0000259" key="2">
    <source>
        <dbReference type="Pfam" id="PF01408"/>
    </source>
</evidence>
<dbReference type="Gene3D" id="3.30.360.10">
    <property type="entry name" value="Dihydrodipicolinate Reductase, domain 2"/>
    <property type="match status" value="1"/>
</dbReference>
<dbReference type="Pfam" id="PF01408">
    <property type="entry name" value="GFO_IDH_MocA"/>
    <property type="match status" value="1"/>
</dbReference>
<dbReference type="AlphaFoldDB" id="A0A7Y4IIJ1"/>
<dbReference type="InterPro" id="IPR055170">
    <property type="entry name" value="GFO_IDH_MocA-like_dom"/>
</dbReference>
<name>A0A7Y4IIJ1_MYXXA</name>
<accession>A0A7Y4IIJ1</accession>
<dbReference type="PANTHER" id="PTHR43377:SF1">
    <property type="entry name" value="BILIVERDIN REDUCTASE A"/>
    <property type="match status" value="1"/>
</dbReference>
<dbReference type="SUPFAM" id="SSF55347">
    <property type="entry name" value="Glyceraldehyde-3-phosphate dehydrogenase-like, C-terminal domain"/>
    <property type="match status" value="1"/>
</dbReference>
<dbReference type="Gene3D" id="3.40.50.720">
    <property type="entry name" value="NAD(P)-binding Rossmann-like Domain"/>
    <property type="match status" value="1"/>
</dbReference>
<sequence length="388" mass="42777">MAGASGAQRVSHTRRQSMAQGSSRRIRYAVVGAGNIAQVAVLPAFQHARENSELVALISSDAEKRDVLGKMYGLRHTASYDELEQVLRDADVDAVYIALPNSQHRAFTERAARAGVHVLCEKPMATSVEDCEAMIRVTDENHVKLMIAYRLHFEEANLRAIDLLRSGRLGEPLMMSALLTQQVRTGDIRTRVDVGGGALLDEGPYPINAARYLFRDEPTEVFCYTNEEQDHRFKGVDATAFALMRFSNGRVAQFGVSHAASAVSSYRVVGEKGDLLVESAFGYEKERKHVLTLEGKTEERVFAANDQFAPELLYFSKCVLEDQEPEPSGREGLADVRVITAMKESARTGRPVKLDALPMKRRPSLDQLIVRPAARQPAPVNAPAPAQG</sequence>
<comment type="caution">
    <text evidence="4">The sequence shown here is derived from an EMBL/GenBank/DDBJ whole genome shotgun (WGS) entry which is preliminary data.</text>
</comment>
<dbReference type="PANTHER" id="PTHR43377">
    <property type="entry name" value="BILIVERDIN REDUCTASE A"/>
    <property type="match status" value="1"/>
</dbReference>
<feature type="domain" description="Gfo/Idh/MocA-like oxidoreductase N-terminal" evidence="2">
    <location>
        <begin position="26"/>
        <end position="149"/>
    </location>
</feature>
<gene>
    <name evidence="4" type="ORF">HNV28_16575</name>
</gene>
<organism evidence="4 5">
    <name type="scientific">Myxococcus xanthus</name>
    <dbReference type="NCBI Taxonomy" id="34"/>
    <lineage>
        <taxon>Bacteria</taxon>
        <taxon>Pseudomonadati</taxon>
        <taxon>Myxococcota</taxon>
        <taxon>Myxococcia</taxon>
        <taxon>Myxococcales</taxon>
        <taxon>Cystobacterineae</taxon>
        <taxon>Myxococcaceae</taxon>
        <taxon>Myxococcus</taxon>
    </lineage>
</organism>
<dbReference type="InterPro" id="IPR036291">
    <property type="entry name" value="NAD(P)-bd_dom_sf"/>
</dbReference>
<feature type="domain" description="GFO/IDH/MocA-like oxidoreductase" evidence="3">
    <location>
        <begin position="159"/>
        <end position="275"/>
    </location>
</feature>
<evidence type="ECO:0000259" key="3">
    <source>
        <dbReference type="Pfam" id="PF22725"/>
    </source>
</evidence>